<reference evidence="3" key="1">
    <citation type="journal article" date="2017" name="Med. Chem. Commun.">
        <title>Nonomuraea sp. ATCC 55076 harbours the largest actinomycete chromosome to date and the kistamicin biosynthetic gene cluster.</title>
        <authorList>
            <person name="Nazari B."/>
            <person name="Forneris C.C."/>
            <person name="Gibson M.I."/>
            <person name="Moon K."/>
            <person name="Schramma K.R."/>
            <person name="Seyedsayamdost M.R."/>
        </authorList>
    </citation>
    <scope>NUCLEOTIDE SEQUENCE [LARGE SCALE GENOMIC DNA]</scope>
    <source>
        <strain evidence="3">ATCC 55076</strain>
    </source>
</reference>
<gene>
    <name evidence="2" type="ORF">BKM31_37885</name>
</gene>
<sequence length="240" mass="25553">MLLIALVAGLAVLLLGGGGWAAYAYLKASDPAPTVALPSSTPTTSDPAPPRTPDPSNQPTTAPSASPSTTPDDTPATSKQAQPGSPITHQEFDDWNFALGGIKFKADKVGGWTYSSCTPVDGQGVLAKNKCRRAVQLAYSAYSGHLKAVQVILSFPTDQAAKTTADRLAKLSSDAVKWRQDKALTRYVYGKILSGASRNYVVVTIVTADKSARSMAQNFHAYLQTDHTSYFELRDQTITS</sequence>
<feature type="compositionally biased region" description="Low complexity" evidence="1">
    <location>
        <begin position="59"/>
        <end position="78"/>
    </location>
</feature>
<organism evidence="2 3">
    <name type="scientific">[Actinomadura] parvosata subsp. kistnae</name>
    <dbReference type="NCBI Taxonomy" id="1909395"/>
    <lineage>
        <taxon>Bacteria</taxon>
        <taxon>Bacillati</taxon>
        <taxon>Actinomycetota</taxon>
        <taxon>Actinomycetes</taxon>
        <taxon>Streptosporangiales</taxon>
        <taxon>Streptosporangiaceae</taxon>
        <taxon>Nonomuraea</taxon>
    </lineage>
</organism>
<accession>A0A1V0A8F5</accession>
<evidence type="ECO:0000313" key="3">
    <source>
        <dbReference type="Proteomes" id="UP000190797"/>
    </source>
</evidence>
<proteinExistence type="predicted"/>
<dbReference type="RefSeq" id="WP_080042733.1">
    <property type="nucleotide sequence ID" value="NZ_CP017717.1"/>
</dbReference>
<dbReference type="STRING" id="1909395.BKM31_37885"/>
<dbReference type="Proteomes" id="UP000190797">
    <property type="component" value="Chromosome"/>
</dbReference>
<dbReference type="AlphaFoldDB" id="A0A1V0A8F5"/>
<keyword evidence="3" id="KW-1185">Reference proteome</keyword>
<dbReference type="KEGG" id="noa:BKM31_37885"/>
<evidence type="ECO:0000256" key="1">
    <source>
        <dbReference type="SAM" id="MobiDB-lite"/>
    </source>
</evidence>
<evidence type="ECO:0000313" key="2">
    <source>
        <dbReference type="EMBL" id="AQZ66449.1"/>
    </source>
</evidence>
<name>A0A1V0A8F5_9ACTN</name>
<feature type="region of interest" description="Disordered" evidence="1">
    <location>
        <begin position="34"/>
        <end position="87"/>
    </location>
</feature>
<protein>
    <recommendedName>
        <fullName evidence="4">Basic proline-rich protein</fullName>
    </recommendedName>
</protein>
<evidence type="ECO:0008006" key="4">
    <source>
        <dbReference type="Google" id="ProtNLM"/>
    </source>
</evidence>
<dbReference type="OrthoDB" id="4537560at2"/>
<dbReference type="EMBL" id="CP017717">
    <property type="protein sequence ID" value="AQZ66449.1"/>
    <property type="molecule type" value="Genomic_DNA"/>
</dbReference>